<dbReference type="GO" id="GO:0005737">
    <property type="term" value="C:cytoplasm"/>
    <property type="evidence" value="ECO:0007669"/>
    <property type="project" value="TreeGrafter"/>
</dbReference>
<reference evidence="3 4" key="1">
    <citation type="journal article" date="2015" name="Int. J. Syst. Evol. Microbiol.">
        <title>Flavisolibacter ginsenosidimutans sp. nov., with ginsenoside-converting activity isolated from soil used for cultivating ginseng.</title>
        <authorList>
            <person name="Zhao Y."/>
            <person name="Liu Q."/>
            <person name="Kang M.S."/>
            <person name="Jin F."/>
            <person name="Yu H."/>
            <person name="Im W.T."/>
        </authorList>
    </citation>
    <scope>NUCLEOTIDE SEQUENCE [LARGE SCALE GENOMIC DNA]</scope>
    <source>
        <strain evidence="3 4">Gsoil 636</strain>
    </source>
</reference>
<evidence type="ECO:0000313" key="4">
    <source>
        <dbReference type="Proteomes" id="UP000321204"/>
    </source>
</evidence>
<gene>
    <name evidence="3" type="ORF">FSB75_20630</name>
</gene>
<dbReference type="Proteomes" id="UP000321204">
    <property type="component" value="Chromosome"/>
</dbReference>
<dbReference type="AlphaFoldDB" id="A0A5B8UNG5"/>
<dbReference type="EMBL" id="CP042433">
    <property type="protein sequence ID" value="QEC58207.1"/>
    <property type="molecule type" value="Genomic_DNA"/>
</dbReference>
<evidence type="ECO:0000259" key="2">
    <source>
        <dbReference type="Pfam" id="PF01266"/>
    </source>
</evidence>
<dbReference type="Gene3D" id="3.50.50.60">
    <property type="entry name" value="FAD/NAD(P)-binding domain"/>
    <property type="match status" value="2"/>
</dbReference>
<dbReference type="SUPFAM" id="SSF51971">
    <property type="entry name" value="Nucleotide-binding domain"/>
    <property type="match status" value="1"/>
</dbReference>
<dbReference type="KEGG" id="fgg:FSB75_20630"/>
<dbReference type="Gene3D" id="3.30.9.10">
    <property type="entry name" value="D-Amino Acid Oxidase, subunit A, domain 2"/>
    <property type="match status" value="1"/>
</dbReference>
<dbReference type="PANTHER" id="PTHR13847">
    <property type="entry name" value="SARCOSINE DEHYDROGENASE-RELATED"/>
    <property type="match status" value="1"/>
</dbReference>
<protein>
    <submittedName>
        <fullName evidence="3">FAD-binding oxidoreductase</fullName>
    </submittedName>
</protein>
<evidence type="ECO:0000313" key="3">
    <source>
        <dbReference type="EMBL" id="QEC58207.1"/>
    </source>
</evidence>
<dbReference type="OrthoDB" id="214253at2"/>
<dbReference type="GO" id="GO:0016491">
    <property type="term" value="F:oxidoreductase activity"/>
    <property type="evidence" value="ECO:0007669"/>
    <property type="project" value="UniProtKB-KW"/>
</dbReference>
<organism evidence="3 4">
    <name type="scientific">Flavisolibacter ginsenosidimutans</name>
    <dbReference type="NCBI Taxonomy" id="661481"/>
    <lineage>
        <taxon>Bacteria</taxon>
        <taxon>Pseudomonadati</taxon>
        <taxon>Bacteroidota</taxon>
        <taxon>Chitinophagia</taxon>
        <taxon>Chitinophagales</taxon>
        <taxon>Chitinophagaceae</taxon>
        <taxon>Flavisolibacter</taxon>
    </lineage>
</organism>
<dbReference type="InterPro" id="IPR036188">
    <property type="entry name" value="FAD/NAD-bd_sf"/>
</dbReference>
<dbReference type="PANTHER" id="PTHR13847:SF289">
    <property type="entry name" value="GLYCINE OXIDASE"/>
    <property type="match status" value="1"/>
</dbReference>
<keyword evidence="4" id="KW-1185">Reference proteome</keyword>
<dbReference type="InterPro" id="IPR006076">
    <property type="entry name" value="FAD-dep_OxRdtase"/>
</dbReference>
<sequence length="355" mass="40402">MQTDVLIVGQGICGTLLSWWLHKEGKSFMVIDDGAENSSSKIAAGIINPVTGRRYVRTWMAEELSGFAQTTYTELGQYLDAVLLYGRNIIDFFPSPQMRNAFIERISENDTFLRAYPDQNRFNEFFHYDFGCGEIGPAYSVSLQILLSLWQKKLAAMQALHEEKFRIEELQVKEDGVQYGNISAQKIVFCEGILATDNPWFSLLPFSAIKGEALVIECEDLPVDHVFKRGIMLAPLPQKNTFWVGSNYQWEFEDGKPSEQFFTATTNALNRWLKKPYKVIEHKAAVRPATVERRPFVGFHPVFQNVGILNGMGTKGTSLAPFFAHQLAQHIVYNYPLAPEADVKRFSRMLSGRYE</sequence>
<accession>A0A5B8UNG5</accession>
<dbReference type="RefSeq" id="WP_146791326.1">
    <property type="nucleotide sequence ID" value="NZ_BAABIO010000003.1"/>
</dbReference>
<name>A0A5B8UNG5_9BACT</name>
<dbReference type="Pfam" id="PF01266">
    <property type="entry name" value="DAO"/>
    <property type="match status" value="1"/>
</dbReference>
<feature type="domain" description="FAD dependent oxidoreductase" evidence="2">
    <location>
        <begin position="167"/>
        <end position="329"/>
    </location>
</feature>
<keyword evidence="1" id="KW-0560">Oxidoreductase</keyword>
<proteinExistence type="predicted"/>
<evidence type="ECO:0000256" key="1">
    <source>
        <dbReference type="ARBA" id="ARBA00023002"/>
    </source>
</evidence>